<dbReference type="AlphaFoldDB" id="A0AAD5M973"/>
<keyword evidence="2" id="KW-1185">Reference proteome</keyword>
<protein>
    <submittedName>
        <fullName evidence="1">Uncharacterized protein</fullName>
    </submittedName>
</protein>
<evidence type="ECO:0000313" key="2">
    <source>
        <dbReference type="Proteomes" id="UP001196413"/>
    </source>
</evidence>
<feature type="non-terminal residue" evidence="1">
    <location>
        <position position="67"/>
    </location>
</feature>
<proteinExistence type="predicted"/>
<reference evidence="1" key="1">
    <citation type="submission" date="2021-06" db="EMBL/GenBank/DDBJ databases">
        <title>Parelaphostrongylus tenuis whole genome reference sequence.</title>
        <authorList>
            <person name="Garwood T.J."/>
            <person name="Larsen P.A."/>
            <person name="Fountain-Jones N.M."/>
            <person name="Garbe J.R."/>
            <person name="Macchietto M.G."/>
            <person name="Kania S.A."/>
            <person name="Gerhold R.W."/>
            <person name="Richards J.E."/>
            <person name="Wolf T.M."/>
        </authorList>
    </citation>
    <scope>NUCLEOTIDE SEQUENCE</scope>
    <source>
        <strain evidence="1">MNPRO001-30</strain>
        <tissue evidence="1">Meninges</tissue>
    </source>
</reference>
<evidence type="ECO:0000313" key="1">
    <source>
        <dbReference type="EMBL" id="KAJ1354377.1"/>
    </source>
</evidence>
<organism evidence="1 2">
    <name type="scientific">Parelaphostrongylus tenuis</name>
    <name type="common">Meningeal worm</name>
    <dbReference type="NCBI Taxonomy" id="148309"/>
    <lineage>
        <taxon>Eukaryota</taxon>
        <taxon>Metazoa</taxon>
        <taxon>Ecdysozoa</taxon>
        <taxon>Nematoda</taxon>
        <taxon>Chromadorea</taxon>
        <taxon>Rhabditida</taxon>
        <taxon>Rhabditina</taxon>
        <taxon>Rhabditomorpha</taxon>
        <taxon>Strongyloidea</taxon>
        <taxon>Metastrongylidae</taxon>
        <taxon>Parelaphostrongylus</taxon>
    </lineage>
</organism>
<sequence>MKRDEITTKSELKLHVVRISKLQNAQGRLAGLFPTVISAILDQLTVETTYTPLKCEEVHVNPGRGTM</sequence>
<dbReference type="EMBL" id="JAHQIW010002040">
    <property type="protein sequence ID" value="KAJ1354377.1"/>
    <property type="molecule type" value="Genomic_DNA"/>
</dbReference>
<gene>
    <name evidence="1" type="ORF">KIN20_011295</name>
</gene>
<accession>A0AAD5M973</accession>
<comment type="caution">
    <text evidence="1">The sequence shown here is derived from an EMBL/GenBank/DDBJ whole genome shotgun (WGS) entry which is preliminary data.</text>
</comment>
<name>A0AAD5M973_PARTN</name>
<dbReference type="Proteomes" id="UP001196413">
    <property type="component" value="Unassembled WGS sequence"/>
</dbReference>